<dbReference type="InterPro" id="IPR009057">
    <property type="entry name" value="Homeodomain-like_sf"/>
</dbReference>
<evidence type="ECO:0000256" key="3">
    <source>
        <dbReference type="ARBA" id="ARBA00022728"/>
    </source>
</evidence>
<dbReference type="PANTHER" id="PTHR45885">
    <property type="entry name" value="CELL DIVISION CYCLE 5-LIKE PROTEIN"/>
    <property type="match status" value="1"/>
</dbReference>
<reference evidence="13 14" key="1">
    <citation type="journal article" date="2019" name="Front. Genet.">
        <title>Whole-Genome Sequencing of the Opportunistic Yeast Pathogen Candida inconspicua Uncovers Its Hybrid Origin.</title>
        <authorList>
            <person name="Mixao V."/>
            <person name="Hansen A.P."/>
            <person name="Saus E."/>
            <person name="Boekhout T."/>
            <person name="Lass-Florl C."/>
            <person name="Gabaldon T."/>
        </authorList>
    </citation>
    <scope>NUCLEOTIDE SEQUENCE [LARGE SCALE GENOMIC DNA]</scope>
    <source>
        <strain evidence="13 14">CBS 180</strain>
    </source>
</reference>
<evidence type="ECO:0000313" key="14">
    <source>
        <dbReference type="Proteomes" id="UP000307173"/>
    </source>
</evidence>
<feature type="coiled-coil region" evidence="9">
    <location>
        <begin position="271"/>
        <end position="298"/>
    </location>
</feature>
<comment type="similarity">
    <text evidence="1">Belongs to the CEF1 family.</text>
</comment>
<dbReference type="AlphaFoldDB" id="A0A4T0X4J5"/>
<organism evidence="13 14">
    <name type="scientific">Pichia inconspicua</name>
    <dbReference type="NCBI Taxonomy" id="52247"/>
    <lineage>
        <taxon>Eukaryota</taxon>
        <taxon>Fungi</taxon>
        <taxon>Dikarya</taxon>
        <taxon>Ascomycota</taxon>
        <taxon>Saccharomycotina</taxon>
        <taxon>Pichiomycetes</taxon>
        <taxon>Pichiales</taxon>
        <taxon>Pichiaceae</taxon>
        <taxon>Pichia</taxon>
    </lineage>
</organism>
<keyword evidence="14" id="KW-1185">Reference proteome</keyword>
<keyword evidence="9" id="KW-0175">Coiled coil</keyword>
<evidence type="ECO:0000256" key="6">
    <source>
        <dbReference type="ARBA" id="ARBA00023187"/>
    </source>
</evidence>
<evidence type="ECO:0000256" key="2">
    <source>
        <dbReference type="ARBA" id="ARBA00022664"/>
    </source>
</evidence>
<dbReference type="GO" id="GO:0000398">
    <property type="term" value="P:mRNA splicing, via spliceosome"/>
    <property type="evidence" value="ECO:0007669"/>
    <property type="project" value="InterPro"/>
</dbReference>
<dbReference type="InterPro" id="IPR017930">
    <property type="entry name" value="Myb_dom"/>
</dbReference>
<feature type="region of interest" description="Disordered" evidence="10">
    <location>
        <begin position="141"/>
        <end position="160"/>
    </location>
</feature>
<dbReference type="SUPFAM" id="SSF46689">
    <property type="entry name" value="Homeodomain-like"/>
    <property type="match status" value="1"/>
</dbReference>
<keyword evidence="4" id="KW-0677">Repeat</keyword>
<evidence type="ECO:0000256" key="10">
    <source>
        <dbReference type="SAM" id="MobiDB-lite"/>
    </source>
</evidence>
<dbReference type="Gene3D" id="1.10.10.60">
    <property type="entry name" value="Homeodomain-like"/>
    <property type="match status" value="2"/>
</dbReference>
<proteinExistence type="inferred from homology"/>
<evidence type="ECO:0000259" key="12">
    <source>
        <dbReference type="PROSITE" id="PS51294"/>
    </source>
</evidence>
<evidence type="ECO:0000256" key="9">
    <source>
        <dbReference type="SAM" id="Coils"/>
    </source>
</evidence>
<keyword evidence="7" id="KW-0539">Nucleus</keyword>
<dbReference type="InterPro" id="IPR001005">
    <property type="entry name" value="SANT/Myb"/>
</dbReference>
<keyword evidence="3" id="KW-0747">Spliceosome</keyword>
<comment type="caution">
    <text evidence="13">The sequence shown here is derived from an EMBL/GenBank/DDBJ whole genome shotgun (WGS) entry which is preliminary data.</text>
</comment>
<dbReference type="PROSITE" id="PS51294">
    <property type="entry name" value="HTH_MYB"/>
    <property type="match status" value="2"/>
</dbReference>
<dbReference type="CDD" id="cd00167">
    <property type="entry name" value="SANT"/>
    <property type="match status" value="1"/>
</dbReference>
<protein>
    <recommendedName>
        <fullName evidence="8">Pre-mRNA-splicing factor CEF1</fullName>
    </recommendedName>
</protein>
<dbReference type="GO" id="GO:0005681">
    <property type="term" value="C:spliceosomal complex"/>
    <property type="evidence" value="ECO:0007669"/>
    <property type="project" value="UniProtKB-KW"/>
</dbReference>
<evidence type="ECO:0000256" key="5">
    <source>
        <dbReference type="ARBA" id="ARBA00023125"/>
    </source>
</evidence>
<feature type="domain" description="HTH myb-type" evidence="12">
    <location>
        <begin position="59"/>
        <end position="108"/>
    </location>
</feature>
<sequence length="634" mass="73944">MAPIRVNDGLWTNVEDEILKAAIAKYGLNQWSRVSSLLTRKNATQCKLRWQEWLDPRIKKHDWSVDEDKQLLNLAILRPNQWSSIALILNRTANQCIERYQELLTDHTSLENMLDPNDKTLTSKLLLTGNIENAGLNKSTSHLESTGVNHESMPSRPDDAELNEDEREMIMEAKARLANTQGKKAKRKAREKILEESKHIAELLRRRELKKVGLGSKMKFKKKYGNQMDYTADIAFERRPQSGPFDIESELSRNQIETDSYSKSVNVKGTFNQEIEALKRKEKKRQQQNKKYDEISESRIKRGYYEMNPNENYTNELSKRRKFTFSDDFATADVDKLIESTVQSIKDKNTGKSLVFSRKNLEDVNKEPSEKKLAKEDTRKEKEERKHLLDVLQTLADPEDDFDVEMFDLDNKQPIISITKSKVKSERRLIDKTEKKRRDRAKLDQLKQKLDELEVPQSVKRGLPLINTFNLAYPALHEIDSMFLKLTQGQHKQFDSDNISELESTIKIWSEVENRIESSLSEVNKYDALIANNLHTLNSDTIVKMIRFYTMKSNQMENDIRAAYFQKRSECRIDDTLKEIEVLRNETEHADFETWVYSKMYEIDNEITDTRKSVLQKELDNVNSLLDVVISSSD</sequence>
<evidence type="ECO:0000256" key="7">
    <source>
        <dbReference type="ARBA" id="ARBA00023242"/>
    </source>
</evidence>
<dbReference type="OrthoDB" id="1410009at2759"/>
<feature type="domain" description="Myb-like" evidence="11">
    <location>
        <begin position="3"/>
        <end position="54"/>
    </location>
</feature>
<dbReference type="GO" id="GO:0000974">
    <property type="term" value="C:Prp19 complex"/>
    <property type="evidence" value="ECO:0007669"/>
    <property type="project" value="InterPro"/>
</dbReference>
<accession>A0A4T0X4J5</accession>
<dbReference type="Proteomes" id="UP000307173">
    <property type="component" value="Unassembled WGS sequence"/>
</dbReference>
<dbReference type="GO" id="GO:0003677">
    <property type="term" value="F:DNA binding"/>
    <property type="evidence" value="ECO:0007669"/>
    <property type="project" value="UniProtKB-KW"/>
</dbReference>
<feature type="coiled-coil region" evidence="9">
    <location>
        <begin position="163"/>
        <end position="206"/>
    </location>
</feature>
<evidence type="ECO:0000256" key="4">
    <source>
        <dbReference type="ARBA" id="ARBA00022737"/>
    </source>
</evidence>
<dbReference type="InterPro" id="IPR047242">
    <property type="entry name" value="CDC5L/Cef1"/>
</dbReference>
<feature type="domain" description="Myb-like" evidence="11">
    <location>
        <begin position="55"/>
        <end position="104"/>
    </location>
</feature>
<evidence type="ECO:0000313" key="13">
    <source>
        <dbReference type="EMBL" id="TID29684.1"/>
    </source>
</evidence>
<keyword evidence="2" id="KW-0507">mRNA processing</keyword>
<keyword evidence="6" id="KW-0508">mRNA splicing</keyword>
<dbReference type="SMART" id="SM00717">
    <property type="entry name" value="SANT"/>
    <property type="match status" value="2"/>
</dbReference>
<dbReference type="EMBL" id="SELW01000280">
    <property type="protein sequence ID" value="TID29684.1"/>
    <property type="molecule type" value="Genomic_DNA"/>
</dbReference>
<feature type="domain" description="HTH myb-type" evidence="12">
    <location>
        <begin position="1"/>
        <end position="58"/>
    </location>
</feature>
<evidence type="ECO:0000259" key="11">
    <source>
        <dbReference type="PROSITE" id="PS50090"/>
    </source>
</evidence>
<dbReference type="PANTHER" id="PTHR45885:SF1">
    <property type="entry name" value="CELL DIVISION CYCLE 5-LIKE PROTEIN"/>
    <property type="match status" value="1"/>
</dbReference>
<dbReference type="Pfam" id="PF00249">
    <property type="entry name" value="Myb_DNA-binding"/>
    <property type="match status" value="2"/>
</dbReference>
<evidence type="ECO:0000256" key="1">
    <source>
        <dbReference type="ARBA" id="ARBA00010506"/>
    </source>
</evidence>
<name>A0A4T0X4J5_9ASCO</name>
<gene>
    <name evidence="13" type="ORF">CANINC_001804</name>
</gene>
<dbReference type="STRING" id="52247.A0A4T0X4J5"/>
<evidence type="ECO:0000256" key="8">
    <source>
        <dbReference type="ARBA" id="ARBA00034837"/>
    </source>
</evidence>
<dbReference type="PROSITE" id="PS50090">
    <property type="entry name" value="MYB_LIKE"/>
    <property type="match status" value="2"/>
</dbReference>
<keyword evidence="5" id="KW-0238">DNA-binding</keyword>